<dbReference type="Proteomes" id="UP001500635">
    <property type="component" value="Unassembled WGS sequence"/>
</dbReference>
<accession>A0ABP8KCQ9</accession>
<comment type="caution">
    <text evidence="1">The sequence shown here is derived from an EMBL/GenBank/DDBJ whole genome shotgun (WGS) entry which is preliminary data.</text>
</comment>
<organism evidence="1 2">
    <name type="scientific">Tsukamurella soli</name>
    <dbReference type="NCBI Taxonomy" id="644556"/>
    <lineage>
        <taxon>Bacteria</taxon>
        <taxon>Bacillati</taxon>
        <taxon>Actinomycetota</taxon>
        <taxon>Actinomycetes</taxon>
        <taxon>Mycobacteriales</taxon>
        <taxon>Tsukamurellaceae</taxon>
        <taxon>Tsukamurella</taxon>
    </lineage>
</organism>
<gene>
    <name evidence="1" type="ORF">GCM10023147_45060</name>
</gene>
<evidence type="ECO:0000313" key="2">
    <source>
        <dbReference type="Proteomes" id="UP001500635"/>
    </source>
</evidence>
<sequence>MSIQIRDRDSTSRTAYGDSIGPAARAVVTAVAGSTAALQAVMNRADRHPASPREAFAAFIAYRRAQAQVDAAVAQYAAWLLVGGVTRSALARGLGVRPASVARLLAPVEHLASARGQDLVQGADGTWAVHMLEAVQ</sequence>
<keyword evidence="2" id="KW-1185">Reference proteome</keyword>
<evidence type="ECO:0000313" key="1">
    <source>
        <dbReference type="EMBL" id="GAA4403506.1"/>
    </source>
</evidence>
<name>A0ABP8KCQ9_9ACTN</name>
<proteinExistence type="predicted"/>
<dbReference type="RefSeq" id="WP_345000376.1">
    <property type="nucleotide sequence ID" value="NZ_BAABFR010000109.1"/>
</dbReference>
<protein>
    <recommendedName>
        <fullName evidence="3">PucR C-terminal helix-turn-helix domain-containing protein</fullName>
    </recommendedName>
</protein>
<dbReference type="EMBL" id="BAABFR010000109">
    <property type="protein sequence ID" value="GAA4403506.1"/>
    <property type="molecule type" value="Genomic_DNA"/>
</dbReference>
<reference evidence="2" key="1">
    <citation type="journal article" date="2019" name="Int. J. Syst. Evol. Microbiol.">
        <title>The Global Catalogue of Microorganisms (GCM) 10K type strain sequencing project: providing services to taxonomists for standard genome sequencing and annotation.</title>
        <authorList>
            <consortium name="The Broad Institute Genomics Platform"/>
            <consortium name="The Broad Institute Genome Sequencing Center for Infectious Disease"/>
            <person name="Wu L."/>
            <person name="Ma J."/>
        </authorList>
    </citation>
    <scope>NUCLEOTIDE SEQUENCE [LARGE SCALE GENOMIC DNA]</scope>
    <source>
        <strain evidence="2">JCM 17688</strain>
    </source>
</reference>
<evidence type="ECO:0008006" key="3">
    <source>
        <dbReference type="Google" id="ProtNLM"/>
    </source>
</evidence>